<dbReference type="AlphaFoldDB" id="A0A6I7TTC5"/>
<dbReference type="EMBL" id="NILF01000036">
    <property type="protein sequence ID" value="TWL38760.1"/>
    <property type="molecule type" value="Genomic_DNA"/>
</dbReference>
<protein>
    <submittedName>
        <fullName evidence="1">Uncharacterized protein</fullName>
    </submittedName>
</protein>
<accession>A0A6I7TTC5</accession>
<dbReference type="EMBL" id="LKPO01000019">
    <property type="protein sequence ID" value="OLF91060.1"/>
    <property type="molecule type" value="Genomic_DNA"/>
</dbReference>
<name>A0A6I7TTC5_9BACI</name>
<dbReference type="Proteomes" id="UP000185604">
    <property type="component" value="Unassembled WGS sequence"/>
</dbReference>
<reference evidence="1 3" key="1">
    <citation type="journal article" date="2016" name="Front. Microbiol.">
        <title>High-Level Heat Resistance of Spores of Bacillus amyloliquefaciens and Bacillus licheniformis Results from the Presence of a spoVA Operon in a Tn1546 Transposon.</title>
        <authorList>
            <person name="Berendsen E.M."/>
            <person name="Koning R.A."/>
            <person name="Boekhorst J."/>
            <person name="de Jong A."/>
            <person name="Kuipers O.P."/>
            <person name="Wells-Bennik M.H."/>
        </authorList>
    </citation>
    <scope>NUCLEOTIDE SEQUENCE [LARGE SCALE GENOMIC DNA]</scope>
    <source>
        <strain evidence="1 3">B4121</strain>
    </source>
</reference>
<comment type="caution">
    <text evidence="1">The sequence shown here is derived from an EMBL/GenBank/DDBJ whole genome shotgun (WGS) entry which is preliminary data.</text>
</comment>
<sequence>MKYHVPSLSENLLLKTPEEDFTHFDDLLLLNELGKSLGQLMY</sequence>
<keyword evidence="4" id="KW-1185">Reference proteome</keyword>
<evidence type="ECO:0000313" key="2">
    <source>
        <dbReference type="EMBL" id="TWL38760.1"/>
    </source>
</evidence>
<reference evidence="2 4" key="2">
    <citation type="submission" date="2019-06" db="EMBL/GenBank/DDBJ databases">
        <title>Genome sequence analysis of &gt;100 Bacillus licheniformis strains suggests intrinsic resistance to this species.</title>
        <authorList>
            <person name="Wels M."/>
            <person name="Siezen R.J."/>
            <person name="Johansen E."/>
            <person name="Stuer-Lauridsen B."/>
            <person name="Bjerre K."/>
            <person name="Nielsen B.K.K."/>
        </authorList>
    </citation>
    <scope>NUCLEOTIDE SEQUENCE [LARGE SCALE GENOMIC DNA]</scope>
    <source>
        <strain evidence="2 4">BAC-15381</strain>
    </source>
</reference>
<evidence type="ECO:0000313" key="4">
    <source>
        <dbReference type="Proteomes" id="UP000429980"/>
    </source>
</evidence>
<organism evidence="1 3">
    <name type="scientific">Bacillus paralicheniformis</name>
    <dbReference type="NCBI Taxonomy" id="1648923"/>
    <lineage>
        <taxon>Bacteria</taxon>
        <taxon>Bacillati</taxon>
        <taxon>Bacillota</taxon>
        <taxon>Bacilli</taxon>
        <taxon>Bacillales</taxon>
        <taxon>Bacillaceae</taxon>
        <taxon>Bacillus</taxon>
    </lineage>
</organism>
<evidence type="ECO:0000313" key="3">
    <source>
        <dbReference type="Proteomes" id="UP000185604"/>
    </source>
</evidence>
<proteinExistence type="predicted"/>
<gene>
    <name evidence="1" type="ORF">B4121_2538</name>
    <name evidence="2" type="ORF">CHCC15381_0878</name>
</gene>
<evidence type="ECO:0000313" key="1">
    <source>
        <dbReference type="EMBL" id="OLF91060.1"/>
    </source>
</evidence>
<dbReference type="Proteomes" id="UP000429980">
    <property type="component" value="Unassembled WGS sequence"/>
</dbReference>